<evidence type="ECO:0000313" key="3">
    <source>
        <dbReference type="Proteomes" id="UP000076532"/>
    </source>
</evidence>
<proteinExistence type="predicted"/>
<feature type="compositionally biased region" description="Polar residues" evidence="1">
    <location>
        <begin position="208"/>
        <end position="264"/>
    </location>
</feature>
<feature type="region of interest" description="Disordered" evidence="1">
    <location>
        <begin position="86"/>
        <end position="321"/>
    </location>
</feature>
<evidence type="ECO:0000256" key="1">
    <source>
        <dbReference type="SAM" id="MobiDB-lite"/>
    </source>
</evidence>
<feature type="compositionally biased region" description="Basic residues" evidence="1">
    <location>
        <begin position="294"/>
        <end position="306"/>
    </location>
</feature>
<keyword evidence="3" id="KW-1185">Reference proteome</keyword>
<dbReference type="InterPro" id="IPR021641">
    <property type="entry name" value="DUF3245"/>
</dbReference>
<name>A0A166N6W1_9AGAM</name>
<sequence length="321" mass="34285">MADSAMEVDDIDAESLQAQIDMSMSLVQSLVSSWVKPSKKSTKANDLQTEKELEELMRRPPRLGVGASIPETSVAFRDAARLKNHLMSGKKRTRDQSLDDTKPAQLSDDEEDSRASVVRKKSKPDPFAGGKKKSSQLHGLMTPGDTPARSQTQSIEMTAPTAMIIDQPDIAPTHAATPSPRKKKKKKKKKTDQAGTTNIAPLSPPLTPSSHDIQRKTNVSESITEAANSAIASPTKETSLGVSVSTPKPSTPTRVRPLPNTSVAFSIPLLNLDGPPPAAGGPGAHTASPGESTKKKRKRPKKKKNRSATSDAAANKVVHTS</sequence>
<feature type="compositionally biased region" description="Basic residues" evidence="1">
    <location>
        <begin position="180"/>
        <end position="190"/>
    </location>
</feature>
<feature type="compositionally biased region" description="Basic and acidic residues" evidence="1">
    <location>
        <begin position="48"/>
        <end position="58"/>
    </location>
</feature>
<protein>
    <submittedName>
        <fullName evidence="2">Uncharacterized protein</fullName>
    </submittedName>
</protein>
<dbReference type="AlphaFoldDB" id="A0A166N6W1"/>
<dbReference type="OrthoDB" id="3438340at2759"/>
<dbReference type="Proteomes" id="UP000076532">
    <property type="component" value="Unassembled WGS sequence"/>
</dbReference>
<reference evidence="2 3" key="1">
    <citation type="journal article" date="2016" name="Mol. Biol. Evol.">
        <title>Comparative Genomics of Early-Diverging Mushroom-Forming Fungi Provides Insights into the Origins of Lignocellulose Decay Capabilities.</title>
        <authorList>
            <person name="Nagy L.G."/>
            <person name="Riley R."/>
            <person name="Tritt A."/>
            <person name="Adam C."/>
            <person name="Daum C."/>
            <person name="Floudas D."/>
            <person name="Sun H."/>
            <person name="Yadav J.S."/>
            <person name="Pangilinan J."/>
            <person name="Larsson K.H."/>
            <person name="Matsuura K."/>
            <person name="Barry K."/>
            <person name="Labutti K."/>
            <person name="Kuo R."/>
            <person name="Ohm R.A."/>
            <person name="Bhattacharya S.S."/>
            <person name="Shirouzu T."/>
            <person name="Yoshinaga Y."/>
            <person name="Martin F.M."/>
            <person name="Grigoriev I.V."/>
            <person name="Hibbett D.S."/>
        </authorList>
    </citation>
    <scope>NUCLEOTIDE SEQUENCE [LARGE SCALE GENOMIC DNA]</scope>
    <source>
        <strain evidence="2 3">CBS 109695</strain>
    </source>
</reference>
<gene>
    <name evidence="2" type="ORF">FIBSPDRAFT_856923</name>
</gene>
<feature type="compositionally biased region" description="Polar residues" evidence="1">
    <location>
        <begin position="307"/>
        <end position="321"/>
    </location>
</feature>
<evidence type="ECO:0000313" key="2">
    <source>
        <dbReference type="EMBL" id="KZP24707.1"/>
    </source>
</evidence>
<dbReference type="EMBL" id="KV417525">
    <property type="protein sequence ID" value="KZP24707.1"/>
    <property type="molecule type" value="Genomic_DNA"/>
</dbReference>
<organism evidence="2 3">
    <name type="scientific">Athelia psychrophila</name>
    <dbReference type="NCBI Taxonomy" id="1759441"/>
    <lineage>
        <taxon>Eukaryota</taxon>
        <taxon>Fungi</taxon>
        <taxon>Dikarya</taxon>
        <taxon>Basidiomycota</taxon>
        <taxon>Agaricomycotina</taxon>
        <taxon>Agaricomycetes</taxon>
        <taxon>Agaricomycetidae</taxon>
        <taxon>Atheliales</taxon>
        <taxon>Atheliaceae</taxon>
        <taxon>Athelia</taxon>
    </lineage>
</organism>
<dbReference type="Pfam" id="PF11595">
    <property type="entry name" value="DUF3245"/>
    <property type="match status" value="1"/>
</dbReference>
<accession>A0A166N6W1</accession>
<feature type="region of interest" description="Disordered" evidence="1">
    <location>
        <begin position="37"/>
        <end position="71"/>
    </location>
</feature>